<protein>
    <submittedName>
        <fullName evidence="18">Transient receptor putative cation channel subfamily M member 2</fullName>
    </submittedName>
</protein>
<keyword evidence="3" id="KW-0813">Transport</keyword>
<proteinExistence type="inferred from homology"/>
<keyword evidence="12" id="KW-0407">Ion channel</keyword>
<evidence type="ECO:0000256" key="10">
    <source>
        <dbReference type="ARBA" id="ARBA00023065"/>
    </source>
</evidence>
<dbReference type="Pfam" id="PF18139">
    <property type="entry name" value="LSDAT_euk"/>
    <property type="match status" value="1"/>
</dbReference>
<dbReference type="PANTHER" id="PTHR13800">
    <property type="entry name" value="TRANSIENT RECEPTOR POTENTIAL CATION CHANNEL, SUBFAMILY M, MEMBER 6"/>
    <property type="match status" value="1"/>
</dbReference>
<evidence type="ECO:0000256" key="3">
    <source>
        <dbReference type="ARBA" id="ARBA00022448"/>
    </source>
</evidence>
<evidence type="ECO:0000313" key="19">
    <source>
        <dbReference type="Proteomes" id="UP001469553"/>
    </source>
</evidence>
<dbReference type="Pfam" id="PF25508">
    <property type="entry name" value="TRPM2"/>
    <property type="match status" value="1"/>
</dbReference>
<name>A0ABV0Y095_9TELE</name>
<gene>
    <name evidence="18" type="primary">TRPM2</name>
    <name evidence="18" type="ORF">AMECASPLE_009857</name>
</gene>
<comment type="similarity">
    <text evidence="2">Belongs to the transient receptor (TC 1.A.4) family. LTrpC subfamily. TRPM2 sub-subfamily.</text>
</comment>
<keyword evidence="19" id="KW-1185">Reference proteome</keyword>
<evidence type="ECO:0000313" key="18">
    <source>
        <dbReference type="EMBL" id="MEQ2287182.1"/>
    </source>
</evidence>
<feature type="transmembrane region" description="Helical" evidence="14">
    <location>
        <begin position="967"/>
        <end position="996"/>
    </location>
</feature>
<evidence type="ECO:0000256" key="13">
    <source>
        <dbReference type="SAM" id="MobiDB-lite"/>
    </source>
</evidence>
<dbReference type="InterPro" id="IPR005821">
    <property type="entry name" value="Ion_trans_dom"/>
</dbReference>
<keyword evidence="4" id="KW-1003">Cell membrane</keyword>
<dbReference type="InterPro" id="IPR041491">
    <property type="entry name" value="TRPM_SLOG"/>
</dbReference>
<dbReference type="SUPFAM" id="SSF55811">
    <property type="entry name" value="Nudix"/>
    <property type="match status" value="1"/>
</dbReference>
<evidence type="ECO:0000256" key="9">
    <source>
        <dbReference type="ARBA" id="ARBA00022989"/>
    </source>
</evidence>
<feature type="transmembrane region" description="Helical" evidence="14">
    <location>
        <begin position="836"/>
        <end position="859"/>
    </location>
</feature>
<keyword evidence="5" id="KW-0109">Calcium transport</keyword>
<evidence type="ECO:0000256" key="1">
    <source>
        <dbReference type="ARBA" id="ARBA00004651"/>
    </source>
</evidence>
<keyword evidence="6" id="KW-0107">Calcium channel</keyword>
<evidence type="ECO:0000256" key="4">
    <source>
        <dbReference type="ARBA" id="ARBA00022475"/>
    </source>
</evidence>
<feature type="transmembrane region" description="Helical" evidence="14">
    <location>
        <begin position="744"/>
        <end position="764"/>
    </location>
</feature>
<keyword evidence="8" id="KW-0106">Calcium</keyword>
<evidence type="ECO:0000256" key="11">
    <source>
        <dbReference type="ARBA" id="ARBA00023136"/>
    </source>
</evidence>
<feature type="transmembrane region" description="Helical" evidence="14">
    <location>
        <begin position="813"/>
        <end position="830"/>
    </location>
</feature>
<evidence type="ECO:0000259" key="15">
    <source>
        <dbReference type="Pfam" id="PF00520"/>
    </source>
</evidence>
<feature type="transmembrane region" description="Helical" evidence="14">
    <location>
        <begin position="666"/>
        <end position="686"/>
    </location>
</feature>
<dbReference type="InterPro" id="IPR057366">
    <property type="entry name" value="TRPM-like"/>
</dbReference>
<dbReference type="PANTHER" id="PTHR13800:SF2">
    <property type="entry name" value="TRANSIENT RECEPTOR POTENTIAL CATION CHANNEL SUBFAMILY M MEMBER 2"/>
    <property type="match status" value="1"/>
</dbReference>
<evidence type="ECO:0000256" key="2">
    <source>
        <dbReference type="ARBA" id="ARBA00009501"/>
    </source>
</evidence>
<dbReference type="Proteomes" id="UP001469553">
    <property type="component" value="Unassembled WGS sequence"/>
</dbReference>
<organism evidence="18 19">
    <name type="scientific">Ameca splendens</name>
    <dbReference type="NCBI Taxonomy" id="208324"/>
    <lineage>
        <taxon>Eukaryota</taxon>
        <taxon>Metazoa</taxon>
        <taxon>Chordata</taxon>
        <taxon>Craniata</taxon>
        <taxon>Vertebrata</taxon>
        <taxon>Euteleostomi</taxon>
        <taxon>Actinopterygii</taxon>
        <taxon>Neopterygii</taxon>
        <taxon>Teleostei</taxon>
        <taxon>Neoteleostei</taxon>
        <taxon>Acanthomorphata</taxon>
        <taxon>Ovalentaria</taxon>
        <taxon>Atherinomorphae</taxon>
        <taxon>Cyprinodontiformes</taxon>
        <taxon>Goodeidae</taxon>
        <taxon>Ameca</taxon>
    </lineage>
</organism>
<evidence type="ECO:0000256" key="14">
    <source>
        <dbReference type="SAM" id="Phobius"/>
    </source>
</evidence>
<dbReference type="Gene3D" id="3.90.79.10">
    <property type="entry name" value="Nucleoside Triphosphate Pyrophosphohydrolase"/>
    <property type="match status" value="1"/>
</dbReference>
<feature type="domain" description="TRPM-like" evidence="17">
    <location>
        <begin position="385"/>
        <end position="645"/>
    </location>
</feature>
<accession>A0ABV0Y095</accession>
<keyword evidence="9 14" id="KW-1133">Transmembrane helix</keyword>
<reference evidence="18 19" key="1">
    <citation type="submission" date="2021-06" db="EMBL/GenBank/DDBJ databases">
        <authorList>
            <person name="Palmer J.M."/>
        </authorList>
    </citation>
    <scope>NUCLEOTIDE SEQUENCE [LARGE SCALE GENOMIC DNA]</scope>
    <source>
        <strain evidence="18 19">AS_MEX2019</strain>
        <tissue evidence="18">Muscle</tissue>
    </source>
</reference>
<dbReference type="InterPro" id="IPR015797">
    <property type="entry name" value="NUDIX_hydrolase-like_dom_sf"/>
</dbReference>
<feature type="transmembrane region" description="Helical" evidence="14">
    <location>
        <begin position="879"/>
        <end position="896"/>
    </location>
</feature>
<evidence type="ECO:0000256" key="6">
    <source>
        <dbReference type="ARBA" id="ARBA00022673"/>
    </source>
</evidence>
<keyword evidence="10" id="KW-0406">Ion transport</keyword>
<comment type="caution">
    <text evidence="18">The sequence shown here is derived from an EMBL/GenBank/DDBJ whole genome shotgun (WGS) entry which is preliminary data.</text>
</comment>
<evidence type="ECO:0000256" key="5">
    <source>
        <dbReference type="ARBA" id="ARBA00022568"/>
    </source>
</evidence>
<evidence type="ECO:0000256" key="12">
    <source>
        <dbReference type="ARBA" id="ARBA00023303"/>
    </source>
</evidence>
<feature type="domain" description="TRPM SLOG" evidence="16">
    <location>
        <begin position="57"/>
        <end position="281"/>
    </location>
</feature>
<feature type="non-terminal residue" evidence="18">
    <location>
        <position position="1"/>
    </location>
</feature>
<evidence type="ECO:0000259" key="17">
    <source>
        <dbReference type="Pfam" id="PF25508"/>
    </source>
</evidence>
<sequence length="1402" mass="159054">KEEICCCGYAKTEHNGEAIKLEDFTGDTWDKHRHVHKAPTDAFGKISFDGLWQRNGKYARVSEDTRPDVLYKLLTNQWKLSPPNLLISVTGGAKNFYLKSQLKKIFHRGLIKVAQTTGAWIITGGTHTGVMRHVGKAVRDHALSNPMQGNIVAIGIATWGVIHNRDVLVHKEGCFPAKYKIETQNQGRMSCLDNNHTHFLLVDDGTSGRYGVEIELRARLEKYISAKNLGNKESGTIPVVCVVLDGGPGTLNTIYSAMLNDTPCVILGGSGRIADVIAQVSGLPISQVTTTLIQQLLKRFFGQECEQFSELNIIELTKKIQDIIRMSHLLTVFRAREDGHGDVDVAILQALLKASKTVESQGSESWKRQLGLAIAWNRVDIAESEIFTEESQWKSSDLHWAMTSALVGNNPQFVSLLLENGVCLRDFLQDDDTLCELYRQLPNCFFLYKLAQRVKRVSGSSRSKVLGRKVGEKISLTHVSDEVRHLLGNFTKPIYPPSTMTYHLSMDTSVSVFKDQTTFQDPLREDGAEAQKDAGRDLFLWAVVQNNKELAEIAWEQCKDCMSAALAASKILKKMAEEGSDADEAQDMLKLASHYENHAIGVFSKCHNSDEERAQKLLVRMSPLWGETTCLRLALEADDKNFVAQSGVQALLTQIWCGEISVVNPVWKVLVCMVFFPLIYTNFLVFRNDELIQRDSERKEELQNVEKVTRSTWRTHDHCPEQTRKPLGCWSRLEELYCSPQVKFYGNIVSYFAFLLLFAMVLMIDFQSTPSTGEQLLYIWLLSLVCEEIRQLFHDPDGFGFCKKAKMYIHELWNILDILSILLFCVGLGFRLTTELFYAGKIILCIDFVVFCLRLMAIFTISRTLGPKIIIVKKMMMDMFFFMFLLSIWVVAYGVAKQGILIHNDSRLDWIIRGAVYEPYLIIFGNFPENIDNAHFNIESCSMNGTDPLKPKCPVLNENQMPAFPEWLTIIMLCVYLLFANILLLNLLIAIFNFTFQEIQDNTDKIWKFQRYELIKEYHSRPAAPPPFIILSHLCLFIRNMVQCCPRISHNEFKNKLEPIEDEEMLSWEALMKDKYMLSAQLEQSQSMERRILDTSQKVTTLTEKWESEEETTSTVVMRRLEKLEEQVTQSAKALQWIVDSLISQGVPAKETQPQSPTVPDESSNYLKNAAEKEGRFHVKSRELYYPKTKIERFPVPEEYVTWQVSFSSYMPPYYSAQDGDGHVAGSEPEDLDNYRNPGGRTGIRGRGALSRLGPNLNLDLVVTRWRDNEMSVLEYLAVLNENLMSLALPGGAVDSVDHLPGNLKGILGKKLFEALNAKVSEGTKVSEGYTDDCRNTDNAWVETTVLNIHLDRTSQVMVDLNNMVVSSPGSLQWQEVSSKTRLSPNQIVSLQQVAALHSRKF</sequence>
<dbReference type="InterPro" id="IPR050927">
    <property type="entry name" value="TRPM"/>
</dbReference>
<evidence type="ECO:0000256" key="7">
    <source>
        <dbReference type="ARBA" id="ARBA00022692"/>
    </source>
</evidence>
<feature type="domain" description="Ion transport" evidence="15">
    <location>
        <begin position="752"/>
        <end position="1003"/>
    </location>
</feature>
<dbReference type="Pfam" id="PF00520">
    <property type="entry name" value="Ion_trans"/>
    <property type="match status" value="1"/>
</dbReference>
<dbReference type="EMBL" id="JAHRIP010019370">
    <property type="protein sequence ID" value="MEQ2287182.1"/>
    <property type="molecule type" value="Genomic_DNA"/>
</dbReference>
<keyword evidence="11 14" id="KW-0472">Membrane</keyword>
<evidence type="ECO:0000256" key="8">
    <source>
        <dbReference type="ARBA" id="ARBA00022837"/>
    </source>
</evidence>
<comment type="subcellular location">
    <subcellularLocation>
        <location evidence="1">Cell membrane</location>
        <topology evidence="1">Multi-pass membrane protein</topology>
    </subcellularLocation>
</comment>
<keyword evidence="7 14" id="KW-0812">Transmembrane</keyword>
<feature type="region of interest" description="Disordered" evidence="13">
    <location>
        <begin position="1222"/>
        <end position="1241"/>
    </location>
</feature>
<keyword evidence="18" id="KW-0675">Receptor</keyword>
<evidence type="ECO:0000259" key="16">
    <source>
        <dbReference type="Pfam" id="PF18139"/>
    </source>
</evidence>